<dbReference type="Pfam" id="PF01580">
    <property type="entry name" value="FtsK_SpoIIIE"/>
    <property type="match status" value="2"/>
</dbReference>
<reference evidence="6 7" key="1">
    <citation type="submission" date="2015-03" db="EMBL/GenBank/DDBJ databases">
        <authorList>
            <person name="Urmite Genomes"/>
        </authorList>
    </citation>
    <scope>NUCLEOTIDE SEQUENCE [LARGE SCALE GENOMIC DNA]</scope>
    <source>
        <strain evidence="6 7">CSUR P1491</strain>
    </source>
</reference>
<dbReference type="OrthoDB" id="9807790at2"/>
<evidence type="ECO:0000313" key="6">
    <source>
        <dbReference type="EMBL" id="CQD24621.1"/>
    </source>
</evidence>
<keyword evidence="2 4" id="KW-0547">Nucleotide-binding</keyword>
<dbReference type="InterPro" id="IPR050206">
    <property type="entry name" value="FtsK/SpoIIIE/SftA"/>
</dbReference>
<dbReference type="CDD" id="cd01127">
    <property type="entry name" value="TrwB_TraG_TraD_VirD4"/>
    <property type="match status" value="1"/>
</dbReference>
<feature type="domain" description="FtsK" evidence="5">
    <location>
        <begin position="805"/>
        <end position="995"/>
    </location>
</feature>
<dbReference type="PANTHER" id="PTHR22683:SF1">
    <property type="entry name" value="TYPE VII SECRETION SYSTEM PROTEIN ESSC"/>
    <property type="match status" value="1"/>
</dbReference>
<proteinExistence type="predicted"/>
<feature type="binding site" evidence="4">
    <location>
        <begin position="502"/>
        <end position="509"/>
    </location>
    <ligand>
        <name>ATP</name>
        <dbReference type="ChEBI" id="CHEBI:30616"/>
    </ligand>
</feature>
<dbReference type="GO" id="GO:0005524">
    <property type="term" value="F:ATP binding"/>
    <property type="evidence" value="ECO:0007669"/>
    <property type="project" value="UniProtKB-UniRule"/>
</dbReference>
<evidence type="ECO:0000256" key="4">
    <source>
        <dbReference type="PROSITE-ProRule" id="PRU00289"/>
    </source>
</evidence>
<dbReference type="SUPFAM" id="SSF52540">
    <property type="entry name" value="P-loop containing nucleoside triphosphate hydrolases"/>
    <property type="match status" value="1"/>
</dbReference>
<dbReference type="Gene3D" id="3.40.50.300">
    <property type="entry name" value="P-loop containing nucleotide triphosphate hydrolases"/>
    <property type="match status" value="3"/>
</dbReference>
<gene>
    <name evidence="6" type="ORF">BN1232_06293</name>
</gene>
<dbReference type="PROSITE" id="PS50901">
    <property type="entry name" value="FTSK"/>
    <property type="match status" value="3"/>
</dbReference>
<evidence type="ECO:0000256" key="1">
    <source>
        <dbReference type="ARBA" id="ARBA00022737"/>
    </source>
</evidence>
<feature type="binding site" evidence="4">
    <location>
        <begin position="822"/>
        <end position="829"/>
    </location>
    <ligand>
        <name>ATP</name>
        <dbReference type="ChEBI" id="CHEBI:30616"/>
    </ligand>
</feature>
<protein>
    <submittedName>
        <fullName evidence="6">FtsK/SpoIIIE family protein</fullName>
    </submittedName>
</protein>
<evidence type="ECO:0000256" key="3">
    <source>
        <dbReference type="ARBA" id="ARBA00022840"/>
    </source>
</evidence>
<dbReference type="PANTHER" id="PTHR22683">
    <property type="entry name" value="SPORULATION PROTEIN RELATED"/>
    <property type="match status" value="1"/>
</dbReference>
<accession>A0A0E4CRH2</accession>
<dbReference type="NCBIfam" id="TIGR03925">
    <property type="entry name" value="T7SS_EccC_b"/>
    <property type="match status" value="1"/>
</dbReference>
<dbReference type="GO" id="GO:0003677">
    <property type="term" value="F:DNA binding"/>
    <property type="evidence" value="ECO:0007669"/>
    <property type="project" value="InterPro"/>
</dbReference>
<dbReference type="InterPro" id="IPR002543">
    <property type="entry name" value="FtsK_dom"/>
</dbReference>
<dbReference type="STRING" id="141349.BN1232_06293"/>
<organism evidence="6 7">
    <name type="scientific">Mycobacterium lentiflavum</name>
    <dbReference type="NCBI Taxonomy" id="141349"/>
    <lineage>
        <taxon>Bacteria</taxon>
        <taxon>Bacillati</taxon>
        <taxon>Actinomycetota</taxon>
        <taxon>Actinomycetes</taxon>
        <taxon>Mycobacteriales</taxon>
        <taxon>Mycobacteriaceae</taxon>
        <taxon>Mycobacterium</taxon>
        <taxon>Mycobacterium simiae complex</taxon>
    </lineage>
</organism>
<dbReference type="AlphaFoldDB" id="A0A0E4CRH2"/>
<name>A0A0E4CRH2_MYCLN</name>
<dbReference type="EMBL" id="CTEE01000003">
    <property type="protein sequence ID" value="CQD24621.1"/>
    <property type="molecule type" value="Genomic_DNA"/>
</dbReference>
<feature type="binding site" evidence="4">
    <location>
        <begin position="138"/>
        <end position="145"/>
    </location>
    <ligand>
        <name>ATP</name>
        <dbReference type="ChEBI" id="CHEBI:30616"/>
    </ligand>
</feature>
<feature type="domain" description="FtsK" evidence="5">
    <location>
        <begin position="485"/>
        <end position="679"/>
    </location>
</feature>
<dbReference type="InterPro" id="IPR023837">
    <property type="entry name" value="EccCb-like_Actinobacteria"/>
</dbReference>
<sequence length="1032" mass="112372">MTTEFTLHVKRDGAYDEEGFFAVPDTLDTASAVAFARKMARYHADSRVTQSSTAAASKVVDLYEILGHPDPGNIDVEEAWAATRLGPPLQDDEGELRWGREWMRFPIGIDPRNGQPVALDLKETHEFEGMGHHVVVVGTTGSGKSVFLTALITSACLTHSPDSLKVAVFDFKGSALAHLVAGFPHTVAAMSNLRNDRLWIVRMEDVLLGEMERRKSWLDRAGVSDIAEYEYLRIHKKEKLRPMPHLLLVVDEFTQMFAEHDGAKAVMDEVGRQGRSQGLRLVMGSQRLGHQMQGGIMSNIPVRVALRTVGDTDSHELLGSDEANHLPKKPAGAGLLKVGANKTLTRFQTAFVLKSYVPPQRAAADAARQEAGYLEPQEFQAVGMPALQLARVADGEQTKVPEPRAIIGADGRTVKQVQATVDYLNGLNLPALQPMWLPPLQPLPADELVRRLRGQPWDVDYGSSQDELSRLMFPVGIEDRPRDHRQLVYAPNLAEGNCAVVGMGQSGKTVAIATMISGAALLYHPRRLQLYVIALSGPDLNVVAGLPHVGGFAREVDPEQVKRIIAEMLALIDQREQAFTKLGLTLTKLRERKFGGVPGEVPQDPFGDVFLVIDGWPTFVKNWELLIPDVERILAKGPDVGVHAIVSTSGWVANKFPSGMTKLFTSNVELKLGDNDDTTVNNGKVARDVPFGERKVFLDNEDDTGGEVEQVDVVKIRGRGTTMDGYHFQAGLPEITVQGRRVDVAAAVEMIHGIAGPDSAAARVRMLPKTVGIDEVFAQWEQREHGPGGANRAGVVPFGISEIGLEPAVANFAATPHLLFTGRPECGLSSGLATVAQAVMRVYGPEQAQIYVVDPHNELLRVVEGDHLGAYAFREDQVRALGDSLGALMTERMPLIDQSQQELAAGTRRWSGPEIFVFIDREETLASWDSGGFVPGTGYPLGPLTRFIARGKEVGLHLVVSRRIAQWGRTQTNPIIGELLKAKAPTVVMDGDADEGPIVGHTKAMPADPGRGLYVTDRVVAPVQIAFPASTH</sequence>
<keyword evidence="1" id="KW-0677">Repeat</keyword>
<keyword evidence="3 4" id="KW-0067">ATP-binding</keyword>
<feature type="domain" description="FtsK" evidence="5">
    <location>
        <begin position="114"/>
        <end position="315"/>
    </location>
</feature>
<dbReference type="Proteomes" id="UP000199251">
    <property type="component" value="Unassembled WGS sequence"/>
</dbReference>
<dbReference type="InterPro" id="IPR027417">
    <property type="entry name" value="P-loop_NTPase"/>
</dbReference>
<evidence type="ECO:0000259" key="5">
    <source>
        <dbReference type="PROSITE" id="PS50901"/>
    </source>
</evidence>
<evidence type="ECO:0000256" key="2">
    <source>
        <dbReference type="ARBA" id="ARBA00022741"/>
    </source>
</evidence>
<evidence type="ECO:0000313" key="7">
    <source>
        <dbReference type="Proteomes" id="UP000199251"/>
    </source>
</evidence>